<dbReference type="InterPro" id="IPR011053">
    <property type="entry name" value="Single_hybrid_motif"/>
</dbReference>
<dbReference type="AlphaFoldDB" id="A0A235CB78"/>
<reference evidence="4 6" key="1">
    <citation type="submission" date="2017-08" db="EMBL/GenBank/DDBJ databases">
        <title>Draft Genome Sequence of the Marine Bacterium Oceanimonas baumannii ATCC 700832.</title>
        <authorList>
            <person name="Mcclelland W.D."/>
            <person name="Brennan M.A."/>
            <person name="Trachtenberg A.M."/>
            <person name="Maclea K.S."/>
        </authorList>
    </citation>
    <scope>NUCLEOTIDE SEQUENCE [LARGE SCALE GENOMIC DNA]</scope>
    <source>
        <strain evidence="4 6">ATCC 700832</strain>
    </source>
</reference>
<dbReference type="SUPFAM" id="SSF51230">
    <property type="entry name" value="Single hybrid motif"/>
    <property type="match status" value="1"/>
</dbReference>
<protein>
    <submittedName>
        <fullName evidence="4">Biotin attachment protein</fullName>
    </submittedName>
    <submittedName>
        <fullName evidence="5">Biotin-dependent enzyme</fullName>
    </submittedName>
</protein>
<keyword evidence="2" id="KW-0450">Lipoyl</keyword>
<dbReference type="Proteomes" id="UP000243640">
    <property type="component" value="Unassembled WGS sequence"/>
</dbReference>
<proteinExistence type="predicted"/>
<dbReference type="InterPro" id="IPR000089">
    <property type="entry name" value="Biotin_lipoyl"/>
</dbReference>
<evidence type="ECO:0000313" key="6">
    <source>
        <dbReference type="Proteomes" id="UP000243640"/>
    </source>
</evidence>
<dbReference type="CDD" id="cd06849">
    <property type="entry name" value="lipoyl_domain"/>
    <property type="match status" value="1"/>
</dbReference>
<dbReference type="Pfam" id="PF00364">
    <property type="entry name" value="Biotin_lipoyl"/>
    <property type="match status" value="1"/>
</dbReference>
<evidence type="ECO:0000313" key="4">
    <source>
        <dbReference type="EMBL" id="OYD21237.1"/>
    </source>
</evidence>
<dbReference type="Proteomes" id="UP000295058">
    <property type="component" value="Unassembled WGS sequence"/>
</dbReference>
<keyword evidence="7" id="KW-1185">Reference proteome</keyword>
<feature type="domain" description="Lipoyl-binding" evidence="3">
    <location>
        <begin position="2"/>
        <end position="77"/>
    </location>
</feature>
<comment type="cofactor">
    <cofactor evidence="1">
        <name>(R)-lipoate</name>
        <dbReference type="ChEBI" id="CHEBI:83088"/>
    </cofactor>
</comment>
<dbReference type="OrthoDB" id="5738366at2"/>
<comment type="caution">
    <text evidence="4">The sequence shown here is derived from an EMBL/GenBank/DDBJ whole genome shotgun (WGS) entry which is preliminary data.</text>
</comment>
<accession>A0A235CB78</accession>
<dbReference type="RefSeq" id="WP_094279699.1">
    <property type="nucleotide sequence ID" value="NZ_NQJF01000018.1"/>
</dbReference>
<evidence type="ECO:0000256" key="2">
    <source>
        <dbReference type="ARBA" id="ARBA00022823"/>
    </source>
</evidence>
<name>A0A235CB78_9GAMM</name>
<evidence type="ECO:0000256" key="1">
    <source>
        <dbReference type="ARBA" id="ARBA00001938"/>
    </source>
</evidence>
<dbReference type="InterPro" id="IPR003016">
    <property type="entry name" value="2-oxoA_DH_lipoyl-BS"/>
</dbReference>
<dbReference type="PROSITE" id="PS50968">
    <property type="entry name" value="BIOTINYL_LIPOYL"/>
    <property type="match status" value="1"/>
</dbReference>
<dbReference type="EMBL" id="NQJF01000018">
    <property type="protein sequence ID" value="OYD21237.1"/>
    <property type="molecule type" value="Genomic_DNA"/>
</dbReference>
<evidence type="ECO:0000313" key="7">
    <source>
        <dbReference type="Proteomes" id="UP000295058"/>
    </source>
</evidence>
<reference evidence="5 7" key="2">
    <citation type="submission" date="2019-03" db="EMBL/GenBank/DDBJ databases">
        <title>Genomic Encyclopedia of Archaeal and Bacterial Type Strains, Phase II (KMG-II): from individual species to whole genera.</title>
        <authorList>
            <person name="Goeker M."/>
        </authorList>
    </citation>
    <scope>NUCLEOTIDE SEQUENCE [LARGE SCALE GENOMIC DNA]</scope>
    <source>
        <strain evidence="5 7">DSM 15594</strain>
    </source>
</reference>
<dbReference type="PROSITE" id="PS00189">
    <property type="entry name" value="LIPOYL"/>
    <property type="match status" value="1"/>
</dbReference>
<dbReference type="Gene3D" id="2.40.50.100">
    <property type="match status" value="1"/>
</dbReference>
<organism evidence="4 6">
    <name type="scientific">Oceanimonas baumannii</name>
    <dbReference type="NCBI Taxonomy" id="129578"/>
    <lineage>
        <taxon>Bacteria</taxon>
        <taxon>Pseudomonadati</taxon>
        <taxon>Pseudomonadota</taxon>
        <taxon>Gammaproteobacteria</taxon>
        <taxon>Aeromonadales</taxon>
        <taxon>Aeromonadaceae</taxon>
        <taxon>Oceanimonas</taxon>
    </lineage>
</organism>
<gene>
    <name evidence="4" type="ORF">B6S09_17095</name>
    <name evidence="5" type="ORF">LY04_03362</name>
</gene>
<dbReference type="EMBL" id="SODO01000019">
    <property type="protein sequence ID" value="TDW55259.1"/>
    <property type="molecule type" value="Genomic_DNA"/>
</dbReference>
<sequence>MSHTILIPHDLWEETDDAVITAWLSSDGDVVEAGQVVAEIMVQKIQHDILSPAAGRLRILKETDEVVAKGEQIAELEDAS</sequence>
<evidence type="ECO:0000313" key="5">
    <source>
        <dbReference type="EMBL" id="TDW55259.1"/>
    </source>
</evidence>
<evidence type="ECO:0000259" key="3">
    <source>
        <dbReference type="PROSITE" id="PS50968"/>
    </source>
</evidence>